<dbReference type="PANTHER" id="PTHR34504:SF2">
    <property type="entry name" value="UPF0150 PROTEIN SSL0259"/>
    <property type="match status" value="1"/>
</dbReference>
<dbReference type="SUPFAM" id="SSF143100">
    <property type="entry name" value="TTHA1013/TTHA0281-like"/>
    <property type="match status" value="1"/>
</dbReference>
<dbReference type="RefSeq" id="WP_146902335.1">
    <property type="nucleotide sequence ID" value="NZ_BJYS01000036.1"/>
</dbReference>
<dbReference type="PANTHER" id="PTHR34504">
    <property type="entry name" value="ANTITOXIN HICB"/>
    <property type="match status" value="1"/>
</dbReference>
<dbReference type="OrthoDB" id="894152at2"/>
<proteinExistence type="predicted"/>
<accession>A0A512B351</accession>
<organism evidence="1 2">
    <name type="scientific">Adhaeribacter aerolatus</name>
    <dbReference type="NCBI Taxonomy" id="670289"/>
    <lineage>
        <taxon>Bacteria</taxon>
        <taxon>Pseudomonadati</taxon>
        <taxon>Bacteroidota</taxon>
        <taxon>Cytophagia</taxon>
        <taxon>Cytophagales</taxon>
        <taxon>Hymenobacteraceae</taxon>
        <taxon>Adhaeribacter</taxon>
    </lineage>
</organism>
<evidence type="ECO:0008006" key="3">
    <source>
        <dbReference type="Google" id="ProtNLM"/>
    </source>
</evidence>
<reference evidence="1 2" key="1">
    <citation type="submission" date="2019-07" db="EMBL/GenBank/DDBJ databases">
        <title>Whole genome shotgun sequence of Adhaeribacter aerolatus NBRC 106133.</title>
        <authorList>
            <person name="Hosoyama A."/>
            <person name="Uohara A."/>
            <person name="Ohji S."/>
            <person name="Ichikawa N."/>
        </authorList>
    </citation>
    <scope>NUCLEOTIDE SEQUENCE [LARGE SCALE GENOMIC DNA]</scope>
    <source>
        <strain evidence="1 2">NBRC 106133</strain>
    </source>
</reference>
<comment type="caution">
    <text evidence="1">The sequence shown here is derived from an EMBL/GenBank/DDBJ whole genome shotgun (WGS) entry which is preliminary data.</text>
</comment>
<evidence type="ECO:0000313" key="1">
    <source>
        <dbReference type="EMBL" id="GEO06395.1"/>
    </source>
</evidence>
<dbReference type="InterPro" id="IPR035069">
    <property type="entry name" value="TTHA1013/TTHA0281-like"/>
</dbReference>
<dbReference type="InterPro" id="IPR051404">
    <property type="entry name" value="TA_system_antitoxin"/>
</dbReference>
<dbReference type="Proteomes" id="UP000321532">
    <property type="component" value="Unassembled WGS sequence"/>
</dbReference>
<name>A0A512B351_9BACT</name>
<protein>
    <recommendedName>
        <fullName evidence="3">HicB family protein</fullName>
    </recommendedName>
</protein>
<dbReference type="AlphaFoldDB" id="A0A512B351"/>
<dbReference type="Gene3D" id="3.30.160.250">
    <property type="match status" value="1"/>
</dbReference>
<dbReference type="EMBL" id="BJYS01000036">
    <property type="protein sequence ID" value="GEO06395.1"/>
    <property type="molecule type" value="Genomic_DNA"/>
</dbReference>
<evidence type="ECO:0000313" key="2">
    <source>
        <dbReference type="Proteomes" id="UP000321532"/>
    </source>
</evidence>
<keyword evidence="2" id="KW-1185">Reference proteome</keyword>
<sequence>MIGLTLVIEKTETGLVGQIKEMPDVLTQGATIEEVKENIKDALELYLDYVRDKNSNTGNIVYQEPLELV</sequence>
<gene>
    <name evidence="1" type="ORF">AAE02nite_40590</name>
</gene>